<dbReference type="Proteomes" id="UP000596742">
    <property type="component" value="Unassembled WGS sequence"/>
</dbReference>
<dbReference type="GO" id="GO:0006281">
    <property type="term" value="P:DNA repair"/>
    <property type="evidence" value="ECO:0007669"/>
    <property type="project" value="UniProtKB-ARBA"/>
</dbReference>
<organism evidence="2 3">
    <name type="scientific">Mytilus galloprovincialis</name>
    <name type="common">Mediterranean mussel</name>
    <dbReference type="NCBI Taxonomy" id="29158"/>
    <lineage>
        <taxon>Eukaryota</taxon>
        <taxon>Metazoa</taxon>
        <taxon>Spiralia</taxon>
        <taxon>Lophotrochozoa</taxon>
        <taxon>Mollusca</taxon>
        <taxon>Bivalvia</taxon>
        <taxon>Autobranchia</taxon>
        <taxon>Pteriomorphia</taxon>
        <taxon>Mytilida</taxon>
        <taxon>Mytiloidea</taxon>
        <taxon>Mytilidae</taxon>
        <taxon>Mytilinae</taxon>
        <taxon>Mytilus</taxon>
    </lineage>
</organism>
<dbReference type="InterPro" id="IPR011604">
    <property type="entry name" value="PDDEXK-like_dom_sf"/>
</dbReference>
<gene>
    <name evidence="2" type="ORF">MGAL_10B085522</name>
</gene>
<dbReference type="InterPro" id="IPR011335">
    <property type="entry name" value="Restrct_endonuc-II-like"/>
</dbReference>
<proteinExistence type="predicted"/>
<dbReference type="AlphaFoldDB" id="A0A8B6EGR7"/>
<feature type="region of interest" description="Disordered" evidence="1">
    <location>
        <begin position="654"/>
        <end position="688"/>
    </location>
</feature>
<comment type="caution">
    <text evidence="2">The sequence shown here is derived from an EMBL/GenBank/DDBJ whole genome shotgun (WGS) entry which is preliminary data.</text>
</comment>
<protein>
    <recommendedName>
        <fullName evidence="4">YqaJ viral recombinase domain-containing protein</fullName>
    </recommendedName>
</protein>
<evidence type="ECO:0000313" key="3">
    <source>
        <dbReference type="Proteomes" id="UP000596742"/>
    </source>
</evidence>
<evidence type="ECO:0000256" key="1">
    <source>
        <dbReference type="SAM" id="MobiDB-lite"/>
    </source>
</evidence>
<dbReference type="SUPFAM" id="SSF52980">
    <property type="entry name" value="Restriction endonuclease-like"/>
    <property type="match status" value="1"/>
</dbReference>
<dbReference type="EMBL" id="UYJE01005141">
    <property type="protein sequence ID" value="VDI34311.1"/>
    <property type="molecule type" value="Genomic_DNA"/>
</dbReference>
<accession>A0A8B6EGR7</accession>
<evidence type="ECO:0008006" key="4">
    <source>
        <dbReference type="Google" id="ProtNLM"/>
    </source>
</evidence>
<sequence length="906" mass="103409">MGFEEGESLKEKREHLLKRETSINEIMTSIGLYGGNIQKLPELLKAELKEVLLHALKELSINIFQLKEIKTKKEYCKAKLIERGGDTDWRKGRYVYAISAVIAFIYDIDNFLSAGRELTQTLSIFISYINGVDQIKGNSINLETSPLHQCLDDDSFSNTGENSRYLKQKSVEWFALRKKARITGSTFYSAVGCDGLNRQKDHFEKVICGIEGKEPSDFTKKAMQHGTDNENNGVATIVGILLPVLYPDLKFYEEGCIIISSGGDLPFMIVSPDGSLRKGNSLESSQIAIEIKCPINQVHTRFPPRYLLQCLSEIESMDVDSLLYISWTKEDTTVFKVDRDQDLFGEAMNIAMNLYGEAKPKKPTKLSDDQKELKKKIVQKSKEIELIGRFPSLVFEQVQNVYHRSTINVNETQNLLSKVKNLINTHYQLKRERASEAMVFLVADLDRSWEKDQLRCAPVSWFPRGHSLSTENLRNITEQVHTLCHREGIHIPCQSFDGQWHGIVTRNKNGQPLTVFQLQKDTWKETEQMKKADIVSLLRTMNKVVHNSSQIGPSGRIIELSNGNIRLPRFPVHLNSKRIVLDEVATVESITQATLADVIPESVKSANNLDDRVLALTSVEDQIEIEAFAVNVFDDEWENELDKCQDDLESVDIESHVEQESDSNQQLTSENKEIQCESNDNSSKRKISQGMPSSVIQLSINDMNCLLAMFKTTKDCNKKGKWDNTSPEDLLLQFSSIDKLRLFLDVELRSVVRYLKKTKECKIKESSTKGKKLEELAALLNINFDKEISGLVKRKKKPQQVKSLSELATQTIQKLPKLTLNVIHAELIWENRYDNWISKIRTVTVNGMKHDWFYKPDFSEIRNQYEVRCIDATHLLTRTRTKVCKGGIEGLTNESWLKVARSGKHF</sequence>
<dbReference type="Gene3D" id="3.90.320.10">
    <property type="match status" value="1"/>
</dbReference>
<dbReference type="OrthoDB" id="6117194at2759"/>
<dbReference type="PANTHER" id="PTHR46609:SF8">
    <property type="entry name" value="YQAJ VIRAL RECOMBINASE DOMAIN-CONTAINING PROTEIN"/>
    <property type="match status" value="1"/>
</dbReference>
<dbReference type="PANTHER" id="PTHR46609">
    <property type="entry name" value="EXONUCLEASE, PHAGE-TYPE/RECB, C-TERMINAL DOMAIN-CONTAINING PROTEIN"/>
    <property type="match status" value="1"/>
</dbReference>
<reference evidence="2" key="1">
    <citation type="submission" date="2018-11" db="EMBL/GenBank/DDBJ databases">
        <authorList>
            <person name="Alioto T."/>
            <person name="Alioto T."/>
        </authorList>
    </citation>
    <scope>NUCLEOTIDE SEQUENCE</scope>
</reference>
<dbReference type="InterPro" id="IPR051703">
    <property type="entry name" value="NF-kappa-B_Signaling_Reg"/>
</dbReference>
<evidence type="ECO:0000313" key="2">
    <source>
        <dbReference type="EMBL" id="VDI34311.1"/>
    </source>
</evidence>
<name>A0A8B6EGR7_MYTGA</name>
<keyword evidence="3" id="KW-1185">Reference proteome</keyword>